<dbReference type="KEGG" id="sfu:Sfum_2978"/>
<organism evidence="2 4">
    <name type="scientific">Syntrophobacter fumaroxidans (strain DSM 10017 / MPOB)</name>
    <dbReference type="NCBI Taxonomy" id="335543"/>
    <lineage>
        <taxon>Bacteria</taxon>
        <taxon>Pseudomonadati</taxon>
        <taxon>Thermodesulfobacteriota</taxon>
        <taxon>Syntrophobacteria</taxon>
        <taxon>Syntrophobacterales</taxon>
        <taxon>Syntrophobacteraceae</taxon>
        <taxon>Syntrophobacter</taxon>
    </lineage>
</organism>
<dbReference type="OrthoDB" id="5398417at2"/>
<gene>
    <name evidence="2" type="ordered locus">Sfum_2978</name>
    <name evidence="3" type="ordered locus">Sfum_3020</name>
</gene>
<dbReference type="Proteomes" id="UP000001784">
    <property type="component" value="Chromosome"/>
</dbReference>
<dbReference type="InParanoid" id="A0LMK0"/>
<evidence type="ECO:0000313" key="2">
    <source>
        <dbReference type="EMBL" id="ABK18652.1"/>
    </source>
</evidence>
<keyword evidence="4" id="KW-1185">Reference proteome</keyword>
<dbReference type="EMBL" id="CP000478">
    <property type="protein sequence ID" value="ABK18694.1"/>
    <property type="molecule type" value="Genomic_DNA"/>
</dbReference>
<evidence type="ECO:0000256" key="1">
    <source>
        <dbReference type="SAM" id="MobiDB-lite"/>
    </source>
</evidence>
<evidence type="ECO:0000313" key="3">
    <source>
        <dbReference type="EMBL" id="ABK18694.1"/>
    </source>
</evidence>
<accession>A0LMK0</accession>
<dbReference type="HOGENOM" id="CLU_157822_0_0_7"/>
<dbReference type="AlphaFoldDB" id="A0LMK0"/>
<dbReference type="KEGG" id="sfu:Sfum_3020"/>
<feature type="region of interest" description="Disordered" evidence="1">
    <location>
        <begin position="81"/>
        <end position="124"/>
    </location>
</feature>
<protein>
    <submittedName>
        <fullName evidence="2">Uncharacterized protein</fullName>
    </submittedName>
</protein>
<reference evidence="2 4" key="1">
    <citation type="submission" date="2006-10" db="EMBL/GenBank/DDBJ databases">
        <title>Complete sequence of Syntrophobacter fumaroxidans MPOB.</title>
        <authorList>
            <consortium name="US DOE Joint Genome Institute"/>
            <person name="Copeland A."/>
            <person name="Lucas S."/>
            <person name="Lapidus A."/>
            <person name="Barry K."/>
            <person name="Detter J.C."/>
            <person name="Glavina del Rio T."/>
            <person name="Hammon N."/>
            <person name="Israni S."/>
            <person name="Pitluck S."/>
            <person name="Goltsman E.G."/>
            <person name="Martinez M."/>
            <person name="Schmutz J."/>
            <person name="Larimer F."/>
            <person name="Land M."/>
            <person name="Hauser L."/>
            <person name="Kyrpides N."/>
            <person name="Kim E."/>
            <person name="Boone D.R."/>
            <person name="Brockman F."/>
            <person name="Culley D."/>
            <person name="Ferry J."/>
            <person name="Gunsalus R."/>
            <person name="McInerney M.J."/>
            <person name="Morrison M."/>
            <person name="Plugge C."/>
            <person name="Rohlin L."/>
            <person name="Scholten J."/>
            <person name="Sieber J."/>
            <person name="Stams A.J.M."/>
            <person name="Worm P."/>
            <person name="Henstra A.M."/>
            <person name="Richardson P."/>
        </authorList>
    </citation>
    <scope>NUCLEOTIDE SEQUENCE [LARGE SCALE GENOMIC DNA]</scope>
    <source>
        <strain evidence="4">DSM 10017 / MPOB</strain>
        <strain evidence="2">MPOB</strain>
    </source>
</reference>
<evidence type="ECO:0000313" key="4">
    <source>
        <dbReference type="Proteomes" id="UP000001784"/>
    </source>
</evidence>
<name>A0LMK0_SYNFM</name>
<dbReference type="RefSeq" id="WP_011699816.1">
    <property type="nucleotide sequence ID" value="NC_008554.1"/>
</dbReference>
<feature type="compositionally biased region" description="Basic and acidic residues" evidence="1">
    <location>
        <begin position="115"/>
        <end position="124"/>
    </location>
</feature>
<sequence length="124" mass="13586">MTQEGDVVLVYMDDTPAFFARVESISPDVKPDWFHAKLLVLQVPLFVVTWILRRGYIDGVEFTMGGRPMRLEKVVAPDAEVITDGSSPGEEESGEAARKDPGAAGGSAAKVVSILERRRRDHSS</sequence>
<proteinExistence type="predicted"/>
<dbReference type="eggNOG" id="ENOG5032Z37">
    <property type="taxonomic scope" value="Bacteria"/>
</dbReference>
<dbReference type="EMBL" id="CP000478">
    <property type="protein sequence ID" value="ABK18652.1"/>
    <property type="molecule type" value="Genomic_DNA"/>
</dbReference>